<reference evidence="4" key="1">
    <citation type="journal article" date="2014" name="Int. J. Syst. Evol. Microbiol.">
        <title>Complete genome sequence of Corynebacterium casei LMG S-19264T (=DSM 44701T), isolated from a smear-ripened cheese.</title>
        <authorList>
            <consortium name="US DOE Joint Genome Institute (JGI-PGF)"/>
            <person name="Walter F."/>
            <person name="Albersmeier A."/>
            <person name="Kalinowski J."/>
            <person name="Ruckert C."/>
        </authorList>
    </citation>
    <scope>NUCLEOTIDE SEQUENCE</scope>
    <source>
        <strain evidence="4">CGMCC 1.16548</strain>
    </source>
</reference>
<protein>
    <submittedName>
        <fullName evidence="4">Acetyltransferase</fullName>
    </submittedName>
</protein>
<dbReference type="CDD" id="cd04301">
    <property type="entry name" value="NAT_SF"/>
    <property type="match status" value="1"/>
</dbReference>
<keyword evidence="1" id="KW-0808">Transferase</keyword>
<dbReference type="GO" id="GO:0016747">
    <property type="term" value="F:acyltransferase activity, transferring groups other than amino-acyl groups"/>
    <property type="evidence" value="ECO:0007669"/>
    <property type="project" value="InterPro"/>
</dbReference>
<comment type="caution">
    <text evidence="4">The sequence shown here is derived from an EMBL/GenBank/DDBJ whole genome shotgun (WGS) entry which is preliminary data.</text>
</comment>
<gene>
    <name evidence="4" type="ORF">GCM10011600_18030</name>
</gene>
<dbReference type="InterPro" id="IPR000182">
    <property type="entry name" value="GNAT_dom"/>
</dbReference>
<organism evidence="4 5">
    <name type="scientific">Pseudolysinimonas yzui</name>
    <dbReference type="NCBI Taxonomy" id="2708254"/>
    <lineage>
        <taxon>Bacteria</taxon>
        <taxon>Bacillati</taxon>
        <taxon>Actinomycetota</taxon>
        <taxon>Actinomycetes</taxon>
        <taxon>Micrococcales</taxon>
        <taxon>Microbacteriaceae</taxon>
        <taxon>Pseudolysinimonas</taxon>
    </lineage>
</organism>
<proteinExistence type="predicted"/>
<sequence>MAVDIRPYTPADLAELVAVNDAAYPAVPVTPAEELAALIGQSRLTLVVDDGRPAGFIVALAPGLSYASENYAWFSARSRDFLYVDRIVLASRLQGQGIGPQLYGAVEDAARADGASEITCEVNVRPPNPGSLAFHARLGFVEVGRQQTKGGANEVALLARPVAANDGDIGAG</sequence>
<dbReference type="InterPro" id="IPR016890">
    <property type="entry name" value="UCP028520"/>
</dbReference>
<keyword evidence="5" id="KW-1185">Reference proteome</keyword>
<name>A0A8J3GQU5_9MICO</name>
<evidence type="ECO:0000259" key="3">
    <source>
        <dbReference type="PROSITE" id="PS51186"/>
    </source>
</evidence>
<dbReference type="Pfam" id="PF00583">
    <property type="entry name" value="Acetyltransf_1"/>
    <property type="match status" value="1"/>
</dbReference>
<dbReference type="PIRSF" id="PIRSF028520">
    <property type="entry name" value="UCP028520"/>
    <property type="match status" value="1"/>
</dbReference>
<dbReference type="PROSITE" id="PS51186">
    <property type="entry name" value="GNAT"/>
    <property type="match status" value="1"/>
</dbReference>
<evidence type="ECO:0000313" key="5">
    <source>
        <dbReference type="Proteomes" id="UP000617531"/>
    </source>
</evidence>
<dbReference type="RefSeq" id="WP_229842005.1">
    <property type="nucleotide sequence ID" value="NZ_BNAI01000003.1"/>
</dbReference>
<dbReference type="Gene3D" id="3.40.630.30">
    <property type="match status" value="1"/>
</dbReference>
<evidence type="ECO:0000313" key="4">
    <source>
        <dbReference type="EMBL" id="GHF17615.1"/>
    </source>
</evidence>
<dbReference type="Proteomes" id="UP000617531">
    <property type="component" value="Unassembled WGS sequence"/>
</dbReference>
<evidence type="ECO:0000256" key="2">
    <source>
        <dbReference type="ARBA" id="ARBA00023315"/>
    </source>
</evidence>
<dbReference type="SUPFAM" id="SSF55729">
    <property type="entry name" value="Acyl-CoA N-acyltransferases (Nat)"/>
    <property type="match status" value="1"/>
</dbReference>
<dbReference type="InterPro" id="IPR016181">
    <property type="entry name" value="Acyl_CoA_acyltransferase"/>
</dbReference>
<feature type="domain" description="N-acetyltransferase" evidence="3">
    <location>
        <begin position="3"/>
        <end position="160"/>
    </location>
</feature>
<keyword evidence="2" id="KW-0012">Acyltransferase</keyword>
<accession>A0A8J3GQU5</accession>
<dbReference type="EMBL" id="BNAI01000003">
    <property type="protein sequence ID" value="GHF17615.1"/>
    <property type="molecule type" value="Genomic_DNA"/>
</dbReference>
<dbReference type="InterPro" id="IPR050832">
    <property type="entry name" value="Bact_Acetyltransf"/>
</dbReference>
<dbReference type="AlphaFoldDB" id="A0A8J3GQU5"/>
<reference evidence="4" key="2">
    <citation type="submission" date="2020-09" db="EMBL/GenBank/DDBJ databases">
        <authorList>
            <person name="Sun Q."/>
            <person name="Zhou Y."/>
        </authorList>
    </citation>
    <scope>NUCLEOTIDE SEQUENCE</scope>
    <source>
        <strain evidence="4">CGMCC 1.16548</strain>
    </source>
</reference>
<evidence type="ECO:0000256" key="1">
    <source>
        <dbReference type="ARBA" id="ARBA00022679"/>
    </source>
</evidence>
<dbReference type="PANTHER" id="PTHR43877:SF2">
    <property type="entry name" value="AMINOALKYLPHOSPHONATE N-ACETYLTRANSFERASE-RELATED"/>
    <property type="match status" value="1"/>
</dbReference>
<dbReference type="PANTHER" id="PTHR43877">
    <property type="entry name" value="AMINOALKYLPHOSPHONATE N-ACETYLTRANSFERASE-RELATED-RELATED"/>
    <property type="match status" value="1"/>
</dbReference>